<feature type="transmembrane region" description="Helical" evidence="5">
    <location>
        <begin position="57"/>
        <end position="77"/>
    </location>
</feature>
<feature type="transmembrane region" description="Helical" evidence="5">
    <location>
        <begin position="89"/>
        <end position="112"/>
    </location>
</feature>
<feature type="transmembrane region" description="Helical" evidence="5">
    <location>
        <begin position="33"/>
        <end position="51"/>
    </location>
</feature>
<name>U4KR88_ALTPJ</name>
<dbReference type="PANTHER" id="PTHR30249:SF0">
    <property type="entry name" value="PLASTIDAL GLYCOLATE_GLYCERATE TRANSLOCATOR 1, CHLOROPLASTIC"/>
    <property type="match status" value="1"/>
</dbReference>
<comment type="subcellular location">
    <subcellularLocation>
        <location evidence="1">Membrane</location>
        <topology evidence="1">Multi-pass membrane protein</topology>
    </subcellularLocation>
</comment>
<evidence type="ECO:0000256" key="4">
    <source>
        <dbReference type="ARBA" id="ARBA00023136"/>
    </source>
</evidence>
<feature type="transmembrane region" description="Helical" evidence="5">
    <location>
        <begin position="205"/>
        <end position="225"/>
    </location>
</feature>
<evidence type="ECO:0000256" key="5">
    <source>
        <dbReference type="SAM" id="Phobius"/>
    </source>
</evidence>
<feature type="transmembrane region" description="Helical" evidence="5">
    <location>
        <begin position="6"/>
        <end position="21"/>
    </location>
</feature>
<reference evidence="6 7" key="1">
    <citation type="journal article" date="2013" name="J. Mol. Microbiol. Biotechnol.">
        <title>Analysis of the Complete Genomes of Acholeplasma brassicae , A. palmae and A. laidlawii and Their Comparison to the Obligate Parasites from ' Candidatus Phytoplasma'.</title>
        <authorList>
            <person name="Kube M."/>
            <person name="Siewert C."/>
            <person name="Migdoll A.M."/>
            <person name="Duduk B."/>
            <person name="Holz S."/>
            <person name="Rabus R."/>
            <person name="Seemuller E."/>
            <person name="Mitrovic J."/>
            <person name="Muller I."/>
            <person name="Buttner C."/>
            <person name="Reinhardt R."/>
        </authorList>
    </citation>
    <scope>NUCLEOTIDE SEQUENCE [LARGE SCALE GENOMIC DNA]</scope>
    <source>
        <strain evidence="6 7">J233</strain>
    </source>
</reference>
<keyword evidence="2 5" id="KW-0812">Transmembrane</keyword>
<dbReference type="Pfam" id="PF04172">
    <property type="entry name" value="LrgB"/>
    <property type="match status" value="1"/>
</dbReference>
<evidence type="ECO:0000256" key="1">
    <source>
        <dbReference type="ARBA" id="ARBA00004141"/>
    </source>
</evidence>
<gene>
    <name evidence="6" type="primary">lrgB</name>
    <name evidence="6" type="ORF">BN85403690</name>
</gene>
<dbReference type="EMBL" id="FO681347">
    <property type="protein sequence ID" value="CCV63946.1"/>
    <property type="molecule type" value="Genomic_DNA"/>
</dbReference>
<dbReference type="OrthoDB" id="9811701at2"/>
<dbReference type="PANTHER" id="PTHR30249">
    <property type="entry name" value="PUTATIVE SEROTONIN TRANSPORTER"/>
    <property type="match status" value="1"/>
</dbReference>
<proteinExistence type="predicted"/>
<protein>
    <submittedName>
        <fullName evidence="6">Integral membrane protein</fullName>
    </submittedName>
</protein>
<dbReference type="InterPro" id="IPR007300">
    <property type="entry name" value="CidB/LrgB"/>
</dbReference>
<evidence type="ECO:0000256" key="3">
    <source>
        <dbReference type="ARBA" id="ARBA00022989"/>
    </source>
</evidence>
<keyword evidence="3 5" id="KW-1133">Transmembrane helix</keyword>
<dbReference type="RefSeq" id="WP_026656657.1">
    <property type="nucleotide sequence ID" value="NC_022538.1"/>
</dbReference>
<dbReference type="Proteomes" id="UP000032740">
    <property type="component" value="Chromosome"/>
</dbReference>
<evidence type="ECO:0000256" key="2">
    <source>
        <dbReference type="ARBA" id="ARBA00022692"/>
    </source>
</evidence>
<evidence type="ECO:0000313" key="7">
    <source>
        <dbReference type="Proteomes" id="UP000032740"/>
    </source>
</evidence>
<dbReference type="GO" id="GO:0016020">
    <property type="term" value="C:membrane"/>
    <property type="evidence" value="ECO:0007669"/>
    <property type="project" value="UniProtKB-SubCell"/>
</dbReference>
<keyword evidence="7" id="KW-1185">Reference proteome</keyword>
<feature type="transmembrane region" description="Helical" evidence="5">
    <location>
        <begin position="145"/>
        <end position="165"/>
    </location>
</feature>
<sequence length="229" mass="24490">MNNILLSIFGTVVLYGLALLLQKKSKLSFLNPLLISSLVMIGILKILNISYTEYNEGAKFLTLLIGPATVALAIPLYQYFEVLKKHYKIIGITIVLGALIHAITITALIFIMNSDKQLLATFLPKSVTTPIAKEIAVQLGGIEQLTIVVVIVTGVFGSVIAPYVFKAFNIKSSIAQGLSLGISAHAVGTSKAVELGEIQTTMATLGLILSGILTVLIAPIFYNIFSGLL</sequence>
<keyword evidence="4 5" id="KW-0472">Membrane</keyword>
<dbReference type="STRING" id="1318466.BN85403690"/>
<evidence type="ECO:0000313" key="6">
    <source>
        <dbReference type="EMBL" id="CCV63946.1"/>
    </source>
</evidence>
<accession>U4KR88</accession>
<organism evidence="6 7">
    <name type="scientific">Alteracholeplasma palmae (strain ATCC 49389 / J233)</name>
    <name type="common">Acholeplasma palmae</name>
    <dbReference type="NCBI Taxonomy" id="1318466"/>
    <lineage>
        <taxon>Bacteria</taxon>
        <taxon>Bacillati</taxon>
        <taxon>Mycoplasmatota</taxon>
        <taxon>Mollicutes</taxon>
        <taxon>Acholeplasmatales</taxon>
        <taxon>Acholeplasmataceae</taxon>
        <taxon>Acholeplasma</taxon>
    </lineage>
</organism>
<dbReference type="HOGENOM" id="CLU_082099_2_0_14"/>
<dbReference type="KEGG" id="apal:BN85403690"/>
<dbReference type="AlphaFoldDB" id="U4KR88"/>